<evidence type="ECO:0000256" key="5">
    <source>
        <dbReference type="SAM" id="MobiDB-lite"/>
    </source>
</evidence>
<evidence type="ECO:0000256" key="1">
    <source>
        <dbReference type="ARBA" id="ARBA00004123"/>
    </source>
</evidence>
<dbReference type="InterPro" id="IPR000504">
    <property type="entry name" value="RRM_dom"/>
</dbReference>
<keyword evidence="3" id="KW-0539">Nucleus</keyword>
<feature type="domain" description="HTH La-type RNA-binding" evidence="7">
    <location>
        <begin position="12"/>
        <end position="114"/>
    </location>
</feature>
<dbReference type="Gene3D" id="3.30.70.330">
    <property type="match status" value="2"/>
</dbReference>
<keyword evidence="2 4" id="KW-0694">RNA-binding</keyword>
<feature type="compositionally biased region" description="Low complexity" evidence="5">
    <location>
        <begin position="215"/>
        <end position="230"/>
    </location>
</feature>
<evidence type="ECO:0000256" key="2">
    <source>
        <dbReference type="ARBA" id="ARBA00022884"/>
    </source>
</evidence>
<dbReference type="SMART" id="SM00715">
    <property type="entry name" value="LA"/>
    <property type="match status" value="1"/>
</dbReference>
<evidence type="ECO:0000259" key="7">
    <source>
        <dbReference type="PROSITE" id="PS50961"/>
    </source>
</evidence>
<dbReference type="GO" id="GO:0006396">
    <property type="term" value="P:RNA processing"/>
    <property type="evidence" value="ECO:0007669"/>
    <property type="project" value="InterPro"/>
</dbReference>
<dbReference type="Pfam" id="PF00076">
    <property type="entry name" value="RRM_1"/>
    <property type="match status" value="1"/>
</dbReference>
<dbReference type="Pfam" id="PF08777">
    <property type="entry name" value="RRM_3"/>
    <property type="match status" value="1"/>
</dbReference>
<dbReference type="PANTHER" id="PTHR22792:SF140">
    <property type="entry name" value="ACHILLES, ISOFORM A"/>
    <property type="match status" value="1"/>
</dbReference>
<evidence type="ECO:0000259" key="8">
    <source>
        <dbReference type="PROSITE" id="PS51939"/>
    </source>
</evidence>
<dbReference type="InterPro" id="IPR035979">
    <property type="entry name" value="RBD_domain_sf"/>
</dbReference>
<reference evidence="9" key="1">
    <citation type="submission" date="2015-08" db="EMBL/GenBank/DDBJ databases">
        <authorList>
            <person name="Babu N.S."/>
            <person name="Beckwith C.J."/>
            <person name="Beseler K.G."/>
            <person name="Brison A."/>
            <person name="Carone J.V."/>
            <person name="Caskin T.P."/>
            <person name="Diamond M."/>
            <person name="Durham M.E."/>
            <person name="Foxe J.M."/>
            <person name="Go M."/>
            <person name="Henderson B.A."/>
            <person name="Jones I.B."/>
            <person name="McGettigan J.A."/>
            <person name="Micheletti S.J."/>
            <person name="Nasrallah M.E."/>
            <person name="Ortiz D."/>
            <person name="Piller C.R."/>
            <person name="Privatt S.R."/>
            <person name="Schneider S.L."/>
            <person name="Sharp S."/>
            <person name="Smith T.C."/>
            <person name="Stanton J.D."/>
            <person name="Ullery H.E."/>
            <person name="Wilson R.J."/>
            <person name="Serrano M.G."/>
            <person name="Buck G."/>
            <person name="Lee V."/>
            <person name="Wang Y."/>
            <person name="Carvalho R."/>
            <person name="Voegtly L."/>
            <person name="Shi R."/>
            <person name="Duckworth R."/>
            <person name="Johnson A."/>
            <person name="Loviza R."/>
            <person name="Walstead R."/>
            <person name="Shah Z."/>
            <person name="Kiflezghi M."/>
            <person name="Wade K."/>
            <person name="Ball S.L."/>
            <person name="Bradley K.W."/>
            <person name="Asai D.J."/>
            <person name="Bowman C.A."/>
            <person name="Russell D.A."/>
            <person name="Pope W.H."/>
            <person name="Jacobs-Sera D."/>
            <person name="Hendrix R.W."/>
            <person name="Hatfull G.F."/>
        </authorList>
    </citation>
    <scope>NUCLEOTIDE SEQUENCE</scope>
</reference>
<dbReference type="PRINTS" id="PR00302">
    <property type="entry name" value="LUPUSLA"/>
</dbReference>
<gene>
    <name evidence="9" type="ORF">g.19069</name>
</gene>
<dbReference type="SUPFAM" id="SSF54928">
    <property type="entry name" value="RNA-binding domain, RBD"/>
    <property type="match status" value="1"/>
</dbReference>
<accession>A0A1D1ZSP3</accession>
<feature type="compositionally biased region" description="Basic and acidic residues" evidence="5">
    <location>
        <begin position="205"/>
        <end position="214"/>
    </location>
</feature>
<name>A0A1D1ZSP3_AUXPR</name>
<dbReference type="EMBL" id="GDKF01008879">
    <property type="protein sequence ID" value="JAT69743.1"/>
    <property type="molecule type" value="Transcribed_RNA"/>
</dbReference>
<sequence>MASTEANQAGTPALTPEEESKILQQVEFYFSDSNLPRDAFMLEQSKAHPEGFVPLRVISLFSRMKTLLKLDKACKQVPPALMDVIVGIVKRSSVLALNEDATAVKRVEDLPPVEELSKKTDEQSLYASPFPFDTTLDQLTEFFSRVGELRSVRMRRFLASKDFRGSVFLEFSSPEEAARVAGQSLVFQGAPLQLEPKLRYVARREEERDARAEAADQAPAAAAEPAAPAPSGTKRPREAEAAAAPAEAAAAVEVEDFTPGCCVRFDFGPDPGFVEQPSFGLVKDSFGGKDAGLKYADYAAGATSGVARFGEPEQAQHAVKDVDAEGRRMVAGYQAVVRVLTGDEEREYMEKVARQRAETKAQGAAGGGRGGRGRGGRGGRGRGRGRGRH</sequence>
<feature type="domain" description="RRM" evidence="6">
    <location>
        <begin position="123"/>
        <end position="199"/>
    </location>
</feature>
<dbReference type="CDD" id="cd12291">
    <property type="entry name" value="RRM1_La"/>
    <property type="match status" value="1"/>
</dbReference>
<dbReference type="Gene3D" id="1.10.10.10">
    <property type="entry name" value="Winged helix-like DNA-binding domain superfamily/Winged helix DNA-binding domain"/>
    <property type="match status" value="1"/>
</dbReference>
<feature type="compositionally biased region" description="Basic residues" evidence="5">
    <location>
        <begin position="371"/>
        <end position="389"/>
    </location>
</feature>
<dbReference type="SUPFAM" id="SSF46785">
    <property type="entry name" value="Winged helix' DNA-binding domain"/>
    <property type="match status" value="1"/>
</dbReference>
<dbReference type="AlphaFoldDB" id="A0A1D1ZSP3"/>
<dbReference type="InterPro" id="IPR012677">
    <property type="entry name" value="Nucleotide-bd_a/b_plait_sf"/>
</dbReference>
<dbReference type="PROSITE" id="PS51939">
    <property type="entry name" value="XRRM"/>
    <property type="match status" value="1"/>
</dbReference>
<evidence type="ECO:0008006" key="10">
    <source>
        <dbReference type="Google" id="ProtNLM"/>
    </source>
</evidence>
<organism evidence="9">
    <name type="scientific">Auxenochlorella protothecoides</name>
    <name type="common">Green microalga</name>
    <name type="synonym">Chlorella protothecoides</name>
    <dbReference type="NCBI Taxonomy" id="3075"/>
    <lineage>
        <taxon>Eukaryota</taxon>
        <taxon>Viridiplantae</taxon>
        <taxon>Chlorophyta</taxon>
        <taxon>core chlorophytes</taxon>
        <taxon>Trebouxiophyceae</taxon>
        <taxon>Chlorellales</taxon>
        <taxon>Chlorellaceae</taxon>
        <taxon>Auxenochlorella</taxon>
    </lineage>
</organism>
<comment type="subcellular location">
    <subcellularLocation>
        <location evidence="1">Nucleus</location>
    </subcellularLocation>
</comment>
<dbReference type="PANTHER" id="PTHR22792">
    <property type="entry name" value="LUPUS LA PROTEIN-RELATED"/>
    <property type="match status" value="1"/>
</dbReference>
<dbReference type="InterPro" id="IPR036388">
    <property type="entry name" value="WH-like_DNA-bd_sf"/>
</dbReference>
<dbReference type="SMART" id="SM00360">
    <property type="entry name" value="RRM"/>
    <property type="match status" value="1"/>
</dbReference>
<feature type="region of interest" description="Disordered" evidence="5">
    <location>
        <begin position="350"/>
        <end position="389"/>
    </location>
</feature>
<feature type="region of interest" description="Disordered" evidence="5">
    <location>
        <begin position="205"/>
        <end position="244"/>
    </location>
</feature>
<evidence type="ECO:0000259" key="6">
    <source>
        <dbReference type="PROSITE" id="PS50102"/>
    </source>
</evidence>
<dbReference type="InterPro" id="IPR006630">
    <property type="entry name" value="La_HTH"/>
</dbReference>
<protein>
    <recommendedName>
        <fullName evidence="10">La protein-like protein</fullName>
    </recommendedName>
</protein>
<proteinExistence type="predicted"/>
<evidence type="ECO:0000256" key="4">
    <source>
        <dbReference type="PROSITE-ProRule" id="PRU00332"/>
    </source>
</evidence>
<dbReference type="InterPro" id="IPR002344">
    <property type="entry name" value="Lupus_La"/>
</dbReference>
<dbReference type="GO" id="GO:0003729">
    <property type="term" value="F:mRNA binding"/>
    <property type="evidence" value="ECO:0007669"/>
    <property type="project" value="TreeGrafter"/>
</dbReference>
<dbReference type="Pfam" id="PF05383">
    <property type="entry name" value="La"/>
    <property type="match status" value="1"/>
</dbReference>
<evidence type="ECO:0000313" key="9">
    <source>
        <dbReference type="EMBL" id="JAT69743.1"/>
    </source>
</evidence>
<feature type="domain" description="XRRM" evidence="8">
    <location>
        <begin position="256"/>
        <end position="388"/>
    </location>
</feature>
<dbReference type="GO" id="GO:0005634">
    <property type="term" value="C:nucleus"/>
    <property type="evidence" value="ECO:0007669"/>
    <property type="project" value="UniProtKB-SubCell"/>
</dbReference>
<evidence type="ECO:0000256" key="3">
    <source>
        <dbReference type="ARBA" id="ARBA00023242"/>
    </source>
</evidence>
<dbReference type="InterPro" id="IPR045180">
    <property type="entry name" value="La_dom_prot"/>
</dbReference>
<dbReference type="InterPro" id="IPR014886">
    <property type="entry name" value="La_xRRM"/>
</dbReference>
<dbReference type="PROSITE" id="PS50961">
    <property type="entry name" value="HTH_LA"/>
    <property type="match status" value="1"/>
</dbReference>
<dbReference type="PROSITE" id="PS50102">
    <property type="entry name" value="RRM"/>
    <property type="match status" value="1"/>
</dbReference>
<dbReference type="GO" id="GO:1990904">
    <property type="term" value="C:ribonucleoprotein complex"/>
    <property type="evidence" value="ECO:0007669"/>
    <property type="project" value="UniProtKB-UniRule"/>
</dbReference>
<dbReference type="InterPro" id="IPR036390">
    <property type="entry name" value="WH_DNA-bd_sf"/>
</dbReference>
<feature type="compositionally biased region" description="Basic and acidic residues" evidence="5">
    <location>
        <begin position="350"/>
        <end position="359"/>
    </location>
</feature>